<keyword evidence="4 7" id="KW-0812">Transmembrane</keyword>
<evidence type="ECO:0000256" key="7">
    <source>
        <dbReference type="RuleBase" id="RU365065"/>
    </source>
</evidence>
<dbReference type="AlphaFoldDB" id="A0A7R9BG31"/>
<evidence type="ECO:0000256" key="1">
    <source>
        <dbReference type="ARBA" id="ARBA00004141"/>
    </source>
</evidence>
<feature type="transmembrane region" description="Helical" evidence="7">
    <location>
        <begin position="70"/>
        <end position="91"/>
    </location>
</feature>
<feature type="compositionally biased region" description="Basic and acidic residues" evidence="8">
    <location>
        <begin position="547"/>
        <end position="561"/>
    </location>
</feature>
<comment type="similarity">
    <text evidence="2 7">Belongs to the ferroportin (FP) (TC 2.A.100) family. SLC40A subfamily.</text>
</comment>
<evidence type="ECO:0000256" key="8">
    <source>
        <dbReference type="SAM" id="MobiDB-lite"/>
    </source>
</evidence>
<gene>
    <name evidence="9" type="ORF">NMOB1V02_LOCUS1691</name>
</gene>
<evidence type="ECO:0000256" key="3">
    <source>
        <dbReference type="ARBA" id="ARBA00022448"/>
    </source>
</evidence>
<dbReference type="InterPro" id="IPR036259">
    <property type="entry name" value="MFS_trans_sf"/>
</dbReference>
<keyword evidence="5 7" id="KW-1133">Transmembrane helix</keyword>
<comment type="caution">
    <text evidence="7">Lacks conserved residue(s) required for the propagation of feature annotation.</text>
</comment>
<proteinExistence type="inferred from homology"/>
<dbReference type="SUPFAM" id="SSF103473">
    <property type="entry name" value="MFS general substrate transporter"/>
    <property type="match status" value="1"/>
</dbReference>
<feature type="region of interest" description="Disordered" evidence="8">
    <location>
        <begin position="547"/>
        <end position="583"/>
    </location>
</feature>
<dbReference type="PANTHER" id="PTHR11660:SF57">
    <property type="entry name" value="SOLUTE CARRIER FAMILY 40 MEMBER"/>
    <property type="match status" value="1"/>
</dbReference>
<feature type="transmembrane region" description="Helical" evidence="7">
    <location>
        <begin position="454"/>
        <end position="474"/>
    </location>
</feature>
<dbReference type="EMBL" id="OA882214">
    <property type="protein sequence ID" value="CAD7273822.1"/>
    <property type="molecule type" value="Genomic_DNA"/>
</dbReference>
<dbReference type="GO" id="GO:0005381">
    <property type="term" value="F:iron ion transmembrane transporter activity"/>
    <property type="evidence" value="ECO:0007669"/>
    <property type="project" value="UniProtKB-UniRule"/>
</dbReference>
<evidence type="ECO:0000256" key="4">
    <source>
        <dbReference type="ARBA" id="ARBA00022692"/>
    </source>
</evidence>
<dbReference type="Proteomes" id="UP000678499">
    <property type="component" value="Unassembled WGS sequence"/>
</dbReference>
<evidence type="ECO:0000256" key="6">
    <source>
        <dbReference type="ARBA" id="ARBA00023136"/>
    </source>
</evidence>
<dbReference type="InterPro" id="IPR009716">
    <property type="entry name" value="Ferroportin-1"/>
</dbReference>
<dbReference type="EMBL" id="CAJPEX010000177">
    <property type="protein sequence ID" value="CAG0913974.1"/>
    <property type="molecule type" value="Genomic_DNA"/>
</dbReference>
<feature type="transmembrane region" description="Helical" evidence="7">
    <location>
        <begin position="265"/>
        <end position="291"/>
    </location>
</feature>
<feature type="transmembrane region" description="Helical" evidence="7">
    <location>
        <begin position="112"/>
        <end position="137"/>
    </location>
</feature>
<dbReference type="PANTHER" id="PTHR11660">
    <property type="entry name" value="SOLUTE CARRIER FAMILY 40 MEMBER"/>
    <property type="match status" value="1"/>
</dbReference>
<organism evidence="9">
    <name type="scientific">Notodromas monacha</name>
    <dbReference type="NCBI Taxonomy" id="399045"/>
    <lineage>
        <taxon>Eukaryota</taxon>
        <taxon>Metazoa</taxon>
        <taxon>Ecdysozoa</taxon>
        <taxon>Arthropoda</taxon>
        <taxon>Crustacea</taxon>
        <taxon>Oligostraca</taxon>
        <taxon>Ostracoda</taxon>
        <taxon>Podocopa</taxon>
        <taxon>Podocopida</taxon>
        <taxon>Cypridocopina</taxon>
        <taxon>Cypridoidea</taxon>
        <taxon>Cyprididae</taxon>
        <taxon>Notodromas</taxon>
    </lineage>
</organism>
<reference evidence="9" key="1">
    <citation type="submission" date="2020-11" db="EMBL/GenBank/DDBJ databases">
        <authorList>
            <person name="Tran Van P."/>
        </authorList>
    </citation>
    <scope>NUCLEOTIDE SEQUENCE</scope>
</reference>
<protein>
    <recommendedName>
        <fullName evidence="7">Solute carrier family 40 member</fullName>
    </recommendedName>
</protein>
<keyword evidence="3 7" id="KW-0813">Transport</keyword>
<feature type="transmembrane region" description="Helical" evidence="7">
    <location>
        <begin position="298"/>
        <end position="320"/>
    </location>
</feature>
<evidence type="ECO:0000256" key="2">
    <source>
        <dbReference type="ARBA" id="ARBA00006279"/>
    </source>
</evidence>
<dbReference type="Pfam" id="PF06963">
    <property type="entry name" value="FPN1"/>
    <property type="match status" value="2"/>
</dbReference>
<comment type="function">
    <text evidence="7">May be involved in iron transport and iron homeostasis.</text>
</comment>
<comment type="subcellular location">
    <subcellularLocation>
        <location evidence="1 7">Membrane</location>
        <topology evidence="1 7">Multi-pass membrane protein</topology>
    </subcellularLocation>
</comment>
<evidence type="ECO:0000256" key="5">
    <source>
        <dbReference type="ARBA" id="ARBA00022989"/>
    </source>
</evidence>
<evidence type="ECO:0000313" key="9">
    <source>
        <dbReference type="EMBL" id="CAD7273822.1"/>
    </source>
</evidence>
<dbReference type="OrthoDB" id="648861at2759"/>
<keyword evidence="6 7" id="KW-0472">Membrane</keyword>
<keyword evidence="7" id="KW-0406">Ion transport</keyword>
<feature type="transmembrane region" description="Helical" evidence="7">
    <location>
        <begin position="522"/>
        <end position="540"/>
    </location>
</feature>
<accession>A0A7R9BG31</accession>
<dbReference type="GO" id="GO:0016020">
    <property type="term" value="C:membrane"/>
    <property type="evidence" value="ECO:0007669"/>
    <property type="project" value="UniProtKB-SubCell"/>
</dbReference>
<sequence length="583" mass="63661">MTARDDADPDFLSAPEVGGLSSNAFIGAKWPNRVKVYGCHLMASWGDRMWTFAIGVYMMKLYPNSLKLTAIYGITVAVSVLVFGSFIGAWIDRTCRIRGRTAKTALLVQNSSVALCALLLVVVSTFGEALLTSLGAWEDQFEQGLIILVAGYNSVLRAIDLGSNILAPGVVGFLMSWMSSTTAAVFLCVWNVISMVLEYFLLTNIYTTFPDLAMKTEVSGDSVLNDVPDGVVDCRVEVPRKQKEGMGKWIKNAVFAWVIYFRHEVFAAGFGLALLYMTVLGFDLVTTAYAYSQGVPPWLLGLLTGLGALNGMIGALSFPWLCSRLGLRSTGVLGFSLEAIMLTFSVISIGLPGSPYLQLPSEGKSPHGNWTLAGLDLTLDSRANICDTCGVVVFNETSAETAAAVGSFRNPGGAAGPPLDDPETRKILAILRHLENVTYSDNSRSLRAENRGTNFSIVAFLGGIIAARFGLWVADLTVTQVIQENVREDQRGIINGVQTSMNQLLDLIKFLLVVMIPETENFAYLIVASYSWVSFMLYCLRTTKEDRERFESRAVDRKEEQQTESEAESSEQKADSSTRQSVV</sequence>
<keyword evidence="10" id="KW-1185">Reference proteome</keyword>
<evidence type="ECO:0000313" key="10">
    <source>
        <dbReference type="Proteomes" id="UP000678499"/>
    </source>
</evidence>
<name>A0A7R9BG31_9CRUS</name>